<feature type="compositionally biased region" description="Pro residues" evidence="1">
    <location>
        <begin position="139"/>
        <end position="148"/>
    </location>
</feature>
<evidence type="ECO:0000313" key="2">
    <source>
        <dbReference type="EMBL" id="CAG8599018.1"/>
    </source>
</evidence>
<evidence type="ECO:0000256" key="1">
    <source>
        <dbReference type="SAM" id="MobiDB-lite"/>
    </source>
</evidence>
<name>A0A9N9GDN8_9GLOM</name>
<organism evidence="2 3">
    <name type="scientific">Ambispora leptoticha</name>
    <dbReference type="NCBI Taxonomy" id="144679"/>
    <lineage>
        <taxon>Eukaryota</taxon>
        <taxon>Fungi</taxon>
        <taxon>Fungi incertae sedis</taxon>
        <taxon>Mucoromycota</taxon>
        <taxon>Glomeromycotina</taxon>
        <taxon>Glomeromycetes</taxon>
        <taxon>Archaeosporales</taxon>
        <taxon>Ambisporaceae</taxon>
        <taxon>Ambispora</taxon>
    </lineage>
</organism>
<feature type="compositionally biased region" description="Basic residues" evidence="1">
    <location>
        <begin position="78"/>
        <end position="87"/>
    </location>
</feature>
<sequence>PDNEDIIIVQEPSSPPSPPRGKTNVQQPISAEAKSSAKVNVGKVAAAKRMPVKRQLCGCPPRPEEKIIVVNQPPPQRPKGKAKRGRGKGNVQQPISAEAKSNAKVVIGKTGKRRVTEQKRQYCGYPTPEPEDNVIIVNQPPPSAPPPQRRPKAKAKTQQPVSAEAKSSAKVNIGKAKGKKRSPQKSDAKSEF</sequence>
<accession>A0A9N9GDN8</accession>
<feature type="region of interest" description="Disordered" evidence="1">
    <location>
        <begin position="66"/>
        <end position="192"/>
    </location>
</feature>
<dbReference type="Proteomes" id="UP000789508">
    <property type="component" value="Unassembled WGS sequence"/>
</dbReference>
<evidence type="ECO:0000313" key="3">
    <source>
        <dbReference type="Proteomes" id="UP000789508"/>
    </source>
</evidence>
<proteinExistence type="predicted"/>
<dbReference type="EMBL" id="CAJVPS010004088">
    <property type="protein sequence ID" value="CAG8599018.1"/>
    <property type="molecule type" value="Genomic_DNA"/>
</dbReference>
<keyword evidence="3" id="KW-1185">Reference proteome</keyword>
<comment type="caution">
    <text evidence="2">The sequence shown here is derived from an EMBL/GenBank/DDBJ whole genome shotgun (WGS) entry which is preliminary data.</text>
</comment>
<reference evidence="2" key="1">
    <citation type="submission" date="2021-06" db="EMBL/GenBank/DDBJ databases">
        <authorList>
            <person name="Kallberg Y."/>
            <person name="Tangrot J."/>
            <person name="Rosling A."/>
        </authorList>
    </citation>
    <scope>NUCLEOTIDE SEQUENCE</scope>
    <source>
        <strain evidence="2">FL130A</strain>
    </source>
</reference>
<protein>
    <submittedName>
        <fullName evidence="2">81_t:CDS:1</fullName>
    </submittedName>
</protein>
<gene>
    <name evidence="2" type="ORF">ALEPTO_LOCUS8055</name>
</gene>
<feature type="non-terminal residue" evidence="2">
    <location>
        <position position="1"/>
    </location>
</feature>
<dbReference type="AlphaFoldDB" id="A0A9N9GDN8"/>
<feature type="region of interest" description="Disordered" evidence="1">
    <location>
        <begin position="1"/>
        <end position="36"/>
    </location>
</feature>